<dbReference type="Gene3D" id="1.20.1560.10">
    <property type="entry name" value="ABC transporter type 1, transmembrane domain"/>
    <property type="match status" value="1"/>
</dbReference>
<evidence type="ECO:0000256" key="8">
    <source>
        <dbReference type="ARBA" id="ARBA00023136"/>
    </source>
</evidence>
<dbReference type="InterPro" id="IPR011527">
    <property type="entry name" value="ABC1_TM_dom"/>
</dbReference>
<dbReference type="PANTHER" id="PTHR24221">
    <property type="entry name" value="ATP-BINDING CASSETTE SUB-FAMILY B"/>
    <property type="match status" value="1"/>
</dbReference>
<dbReference type="GO" id="GO:0005524">
    <property type="term" value="F:ATP binding"/>
    <property type="evidence" value="ECO:0007669"/>
    <property type="project" value="UniProtKB-KW"/>
</dbReference>
<feature type="transmembrane region" description="Helical" evidence="9">
    <location>
        <begin position="48"/>
        <end position="69"/>
    </location>
</feature>
<feature type="transmembrane region" description="Helical" evidence="9">
    <location>
        <begin position="153"/>
        <end position="171"/>
    </location>
</feature>
<evidence type="ECO:0000259" key="11">
    <source>
        <dbReference type="PROSITE" id="PS50929"/>
    </source>
</evidence>
<keyword evidence="6 12" id="KW-0067">ATP-binding</keyword>
<evidence type="ECO:0000313" key="12">
    <source>
        <dbReference type="EMBL" id="MSU07261.1"/>
    </source>
</evidence>
<dbReference type="AlphaFoldDB" id="A0A7X2PEA7"/>
<comment type="caution">
    <text evidence="12">The sequence shown here is derived from an EMBL/GenBank/DDBJ whole genome shotgun (WGS) entry which is preliminary data.</text>
</comment>
<evidence type="ECO:0000256" key="4">
    <source>
        <dbReference type="ARBA" id="ARBA00022692"/>
    </source>
</evidence>
<evidence type="ECO:0000256" key="2">
    <source>
        <dbReference type="ARBA" id="ARBA00022448"/>
    </source>
</evidence>
<dbReference type="InterPro" id="IPR003439">
    <property type="entry name" value="ABC_transporter-like_ATP-bd"/>
</dbReference>
<evidence type="ECO:0000256" key="3">
    <source>
        <dbReference type="ARBA" id="ARBA00022475"/>
    </source>
</evidence>
<dbReference type="Gene3D" id="3.40.50.300">
    <property type="entry name" value="P-loop containing nucleotide triphosphate hydrolases"/>
    <property type="match status" value="1"/>
</dbReference>
<dbReference type="InterPro" id="IPR017871">
    <property type="entry name" value="ABC_transporter-like_CS"/>
</dbReference>
<dbReference type="InterPro" id="IPR027417">
    <property type="entry name" value="P-loop_NTPase"/>
</dbReference>
<evidence type="ECO:0000256" key="9">
    <source>
        <dbReference type="SAM" id="Phobius"/>
    </source>
</evidence>
<dbReference type="InterPro" id="IPR003593">
    <property type="entry name" value="AAA+_ATPase"/>
</dbReference>
<dbReference type="InterPro" id="IPR036640">
    <property type="entry name" value="ABC1_TM_sf"/>
</dbReference>
<dbReference type="Pfam" id="PF00005">
    <property type="entry name" value="ABC_tran"/>
    <property type="match status" value="1"/>
</dbReference>
<dbReference type="Proteomes" id="UP000460549">
    <property type="component" value="Unassembled WGS sequence"/>
</dbReference>
<organism evidence="12 13">
    <name type="scientific">Bullifex porci</name>
    <dbReference type="NCBI Taxonomy" id="2606638"/>
    <lineage>
        <taxon>Bacteria</taxon>
        <taxon>Pseudomonadati</taxon>
        <taxon>Spirochaetota</taxon>
        <taxon>Spirochaetia</taxon>
        <taxon>Spirochaetales</taxon>
        <taxon>Spirochaetaceae</taxon>
        <taxon>Bullifex</taxon>
    </lineage>
</organism>
<evidence type="ECO:0000256" key="1">
    <source>
        <dbReference type="ARBA" id="ARBA00004651"/>
    </source>
</evidence>
<dbReference type="CDD" id="cd18542">
    <property type="entry name" value="ABC_6TM_YknU_like"/>
    <property type="match status" value="1"/>
</dbReference>
<evidence type="ECO:0000259" key="10">
    <source>
        <dbReference type="PROSITE" id="PS50893"/>
    </source>
</evidence>
<dbReference type="Pfam" id="PF00664">
    <property type="entry name" value="ABC_membrane"/>
    <property type="match status" value="1"/>
</dbReference>
<keyword evidence="3" id="KW-1003">Cell membrane</keyword>
<dbReference type="GO" id="GO:0034040">
    <property type="term" value="F:ATPase-coupled lipid transmembrane transporter activity"/>
    <property type="evidence" value="ECO:0007669"/>
    <property type="project" value="TreeGrafter"/>
</dbReference>
<dbReference type="PROSITE" id="PS50893">
    <property type="entry name" value="ABC_TRANSPORTER_2"/>
    <property type="match status" value="1"/>
</dbReference>
<dbReference type="PROSITE" id="PS00211">
    <property type="entry name" value="ABC_TRANSPORTER_1"/>
    <property type="match status" value="1"/>
</dbReference>
<dbReference type="InterPro" id="IPR039421">
    <property type="entry name" value="Type_1_exporter"/>
</dbReference>
<dbReference type="SUPFAM" id="SSF90123">
    <property type="entry name" value="ABC transporter transmembrane region"/>
    <property type="match status" value="1"/>
</dbReference>
<dbReference type="SUPFAM" id="SSF52540">
    <property type="entry name" value="P-loop containing nucleoside triphosphate hydrolases"/>
    <property type="match status" value="1"/>
</dbReference>
<reference evidence="12 13" key="1">
    <citation type="submission" date="2019-08" db="EMBL/GenBank/DDBJ databases">
        <title>In-depth cultivation of the pig gut microbiome towards novel bacterial diversity and tailored functional studies.</title>
        <authorList>
            <person name="Wylensek D."/>
            <person name="Hitch T.C.A."/>
            <person name="Clavel T."/>
        </authorList>
    </citation>
    <scope>NUCLEOTIDE SEQUENCE [LARGE SCALE GENOMIC DNA]</scope>
    <source>
        <strain evidence="12 13">NM-380-WT-3C1</strain>
    </source>
</reference>
<feature type="transmembrane region" description="Helical" evidence="9">
    <location>
        <begin position="123"/>
        <end position="147"/>
    </location>
</feature>
<keyword evidence="13" id="KW-1185">Reference proteome</keyword>
<keyword evidence="7 9" id="KW-1133">Transmembrane helix</keyword>
<keyword evidence="8 9" id="KW-0472">Membrane</keyword>
<dbReference type="PANTHER" id="PTHR24221:SF654">
    <property type="entry name" value="ATP-BINDING CASSETTE SUB-FAMILY B MEMBER 6"/>
    <property type="match status" value="1"/>
</dbReference>
<keyword evidence="4 9" id="KW-0812">Transmembrane</keyword>
<dbReference type="SMART" id="SM00382">
    <property type="entry name" value="AAA"/>
    <property type="match status" value="1"/>
</dbReference>
<gene>
    <name evidence="12" type="ORF">FYJ80_10880</name>
</gene>
<dbReference type="RefSeq" id="WP_154426864.1">
    <property type="nucleotide sequence ID" value="NZ_VUNN01000033.1"/>
</dbReference>
<keyword evidence="5" id="KW-0547">Nucleotide-binding</keyword>
<evidence type="ECO:0000256" key="7">
    <source>
        <dbReference type="ARBA" id="ARBA00022989"/>
    </source>
</evidence>
<evidence type="ECO:0000256" key="5">
    <source>
        <dbReference type="ARBA" id="ARBA00022741"/>
    </source>
</evidence>
<name>A0A7X2PEA7_9SPIO</name>
<keyword evidence="2" id="KW-0813">Transport</keyword>
<sequence>MNKFISHALKFKSKYIISSLGLILGIVIDAFIPNIVEFLVDDVIGNKQLALAPIVLIALFLSYLLRGVFKYIEEYWSDKISLGVTHSVRSTLFDHILKQNGEFFIKNTPGDLLTRVRHDSENLGFSFGFILIFFIEIVVHTIVMTIALMKNSLLLSIPVLILVPLMGYLSYKREVKANKYFDQISDETALMNQTAAEAIDGIRTVKAFTNESYEVKRFSRRNKHYYDLNVSLENTDINYESATNALSKIMYALTILLGAILILDSKITLGLLASSVTYVNNLVWPMTEIGWVLSELAKARASAKKIYSVLECHNEIKVEDNYKCVDKVDISYSHVSYKNIINDVSFNLKPGKSLGIMGATGSGKSVLLSFLQRFLDPDSGTVTIDGVDIKRLSLSFLRKSICFVHQDVFLFSDTIKENLIKGLDAYSDEKIDEALKLSMALSFVNSLDNSIETEIGERGTRLSGGQKQRLAIARALVRDPKVLVLDDSTSALDMKTEREFQKNLKFLNCSKIIVAHRVSSVKDCDEIIILECGKIVERGTHKELLALRGKYYETYINQLGMRRCEE</sequence>
<feature type="transmembrane region" description="Helical" evidence="9">
    <location>
        <begin position="249"/>
        <end position="273"/>
    </location>
</feature>
<accession>A0A7X2PEA7</accession>
<feature type="domain" description="ABC transporter" evidence="10">
    <location>
        <begin position="325"/>
        <end position="557"/>
    </location>
</feature>
<dbReference type="GO" id="GO:0005886">
    <property type="term" value="C:plasma membrane"/>
    <property type="evidence" value="ECO:0007669"/>
    <property type="project" value="UniProtKB-SubCell"/>
</dbReference>
<proteinExistence type="predicted"/>
<protein>
    <submittedName>
        <fullName evidence="12">ABC transporter ATP-binding protein</fullName>
    </submittedName>
</protein>
<feature type="transmembrane region" description="Helical" evidence="9">
    <location>
        <begin position="15"/>
        <end position="36"/>
    </location>
</feature>
<dbReference type="GO" id="GO:0140359">
    <property type="term" value="F:ABC-type transporter activity"/>
    <property type="evidence" value="ECO:0007669"/>
    <property type="project" value="InterPro"/>
</dbReference>
<evidence type="ECO:0000256" key="6">
    <source>
        <dbReference type="ARBA" id="ARBA00022840"/>
    </source>
</evidence>
<comment type="subcellular location">
    <subcellularLocation>
        <location evidence="1">Cell membrane</location>
        <topology evidence="1">Multi-pass membrane protein</topology>
    </subcellularLocation>
</comment>
<dbReference type="FunFam" id="3.40.50.300:FF:000221">
    <property type="entry name" value="Multidrug ABC transporter ATP-binding protein"/>
    <property type="match status" value="1"/>
</dbReference>
<dbReference type="PROSITE" id="PS50929">
    <property type="entry name" value="ABC_TM1F"/>
    <property type="match status" value="1"/>
</dbReference>
<evidence type="ECO:0000313" key="13">
    <source>
        <dbReference type="Proteomes" id="UP000460549"/>
    </source>
</evidence>
<dbReference type="EMBL" id="VUNN01000033">
    <property type="protein sequence ID" value="MSU07261.1"/>
    <property type="molecule type" value="Genomic_DNA"/>
</dbReference>
<dbReference type="GO" id="GO:0016887">
    <property type="term" value="F:ATP hydrolysis activity"/>
    <property type="evidence" value="ECO:0007669"/>
    <property type="project" value="InterPro"/>
</dbReference>
<feature type="domain" description="ABC transmembrane type-1" evidence="11">
    <location>
        <begin position="16"/>
        <end position="298"/>
    </location>
</feature>